<comment type="caution">
    <text evidence="1">The sequence shown here is derived from an EMBL/GenBank/DDBJ whole genome shotgun (WGS) entry which is preliminary data.</text>
</comment>
<organism evidence="1 2">
    <name type="scientific">Chionoecetes opilio</name>
    <name type="common">Atlantic snow crab</name>
    <name type="synonym">Cancer opilio</name>
    <dbReference type="NCBI Taxonomy" id="41210"/>
    <lineage>
        <taxon>Eukaryota</taxon>
        <taxon>Metazoa</taxon>
        <taxon>Ecdysozoa</taxon>
        <taxon>Arthropoda</taxon>
        <taxon>Crustacea</taxon>
        <taxon>Multicrustacea</taxon>
        <taxon>Malacostraca</taxon>
        <taxon>Eumalacostraca</taxon>
        <taxon>Eucarida</taxon>
        <taxon>Decapoda</taxon>
        <taxon>Pleocyemata</taxon>
        <taxon>Brachyura</taxon>
        <taxon>Eubrachyura</taxon>
        <taxon>Majoidea</taxon>
        <taxon>Majidae</taxon>
        <taxon>Chionoecetes</taxon>
    </lineage>
</organism>
<sequence>MAMVSLRHLPNIAQWHSSCRLKCSSSRLARLQTVAIPPCKSDIRDRPYTRRQFSRKDRPSEGDVCFFCDEVATERASLHDTMMHDRVMMPKLSDRGDQCAQKLQDQELIAKLSSGDLVAQDAKYHAPCLVKLYNAASRKTAVDRQRNTDGMTQYSRMYQKWNIMFLTEVLFSID</sequence>
<dbReference type="Proteomes" id="UP000770661">
    <property type="component" value="Unassembled WGS sequence"/>
</dbReference>
<dbReference type="EMBL" id="JACEEZ010022036">
    <property type="protein sequence ID" value="KAG0712855.1"/>
    <property type="molecule type" value="Genomic_DNA"/>
</dbReference>
<proteinExistence type="predicted"/>
<keyword evidence="2" id="KW-1185">Reference proteome</keyword>
<accession>A0A8J4XSK3</accession>
<dbReference type="PANTHER" id="PTHR47018">
    <property type="entry name" value="CXC DOMAIN-CONTAINING PROTEIN-RELATED"/>
    <property type="match status" value="1"/>
</dbReference>
<name>A0A8J4XSK3_CHIOP</name>
<evidence type="ECO:0000313" key="1">
    <source>
        <dbReference type="EMBL" id="KAG0712855.1"/>
    </source>
</evidence>
<evidence type="ECO:0000313" key="2">
    <source>
        <dbReference type="Proteomes" id="UP000770661"/>
    </source>
</evidence>
<reference evidence="1" key="1">
    <citation type="submission" date="2020-07" db="EMBL/GenBank/DDBJ databases">
        <title>The High-quality genome of the commercially important snow crab, Chionoecetes opilio.</title>
        <authorList>
            <person name="Jeong J.-H."/>
            <person name="Ryu S."/>
        </authorList>
    </citation>
    <scope>NUCLEOTIDE SEQUENCE</scope>
    <source>
        <strain evidence="1">MADBK_172401_WGS</strain>
        <tissue evidence="1">Digestive gland</tissue>
    </source>
</reference>
<protein>
    <submittedName>
        <fullName evidence="1">Uncharacterized protein</fullName>
    </submittedName>
</protein>
<dbReference type="PANTHER" id="PTHR47018:SF4">
    <property type="match status" value="1"/>
</dbReference>
<dbReference type="AlphaFoldDB" id="A0A8J4XSK3"/>
<gene>
    <name evidence="1" type="ORF">GWK47_017487</name>
</gene>